<gene>
    <name evidence="8" type="ORF">Pan44_16140</name>
</gene>
<reference evidence="8 9" key="1">
    <citation type="submission" date="2019-02" db="EMBL/GenBank/DDBJ databases">
        <title>Deep-cultivation of Planctomycetes and their phenomic and genomic characterization uncovers novel biology.</title>
        <authorList>
            <person name="Wiegand S."/>
            <person name="Jogler M."/>
            <person name="Boedeker C."/>
            <person name="Pinto D."/>
            <person name="Vollmers J."/>
            <person name="Rivas-Marin E."/>
            <person name="Kohn T."/>
            <person name="Peeters S.H."/>
            <person name="Heuer A."/>
            <person name="Rast P."/>
            <person name="Oberbeckmann S."/>
            <person name="Bunk B."/>
            <person name="Jeske O."/>
            <person name="Meyerdierks A."/>
            <person name="Storesund J.E."/>
            <person name="Kallscheuer N."/>
            <person name="Luecker S."/>
            <person name="Lage O.M."/>
            <person name="Pohl T."/>
            <person name="Merkel B.J."/>
            <person name="Hornburger P."/>
            <person name="Mueller R.-W."/>
            <person name="Bruemmer F."/>
            <person name="Labrenz M."/>
            <person name="Spormann A.M."/>
            <person name="Op den Camp H."/>
            <person name="Overmann J."/>
            <person name="Amann R."/>
            <person name="Jetten M.S.M."/>
            <person name="Mascher T."/>
            <person name="Medema M.H."/>
            <person name="Devos D.P."/>
            <person name="Kaster A.-K."/>
            <person name="Ovreas L."/>
            <person name="Rohde M."/>
            <person name="Galperin M.Y."/>
            <person name="Jogler C."/>
        </authorList>
    </citation>
    <scope>NUCLEOTIDE SEQUENCE [LARGE SCALE GENOMIC DNA]</scope>
    <source>
        <strain evidence="8 9">Pan44</strain>
    </source>
</reference>
<keyword evidence="5" id="KW-0472">Membrane</keyword>
<dbReference type="CDD" id="cd02968">
    <property type="entry name" value="SCO"/>
    <property type="match status" value="1"/>
</dbReference>
<evidence type="ECO:0000256" key="2">
    <source>
        <dbReference type="ARBA" id="ARBA00023008"/>
    </source>
</evidence>
<feature type="domain" description="Thioredoxin" evidence="7">
    <location>
        <begin position="27"/>
        <end position="212"/>
    </location>
</feature>
<evidence type="ECO:0000256" key="5">
    <source>
        <dbReference type="SAM" id="Phobius"/>
    </source>
</evidence>
<dbReference type="PROSITE" id="PS51352">
    <property type="entry name" value="THIOREDOXIN_2"/>
    <property type="match status" value="1"/>
</dbReference>
<accession>A0A517SBU6</accession>
<dbReference type="Pfam" id="PF04238">
    <property type="entry name" value="DUF420"/>
    <property type="match status" value="1"/>
</dbReference>
<keyword evidence="2 3" id="KW-0186">Copper</keyword>
<keyword evidence="5" id="KW-1133">Transmembrane helix</keyword>
<dbReference type="KEGG" id="ccos:Pan44_16140"/>
<dbReference type="InterPro" id="IPR036249">
    <property type="entry name" value="Thioredoxin-like_sf"/>
</dbReference>
<proteinExistence type="inferred from homology"/>
<keyword evidence="3" id="KW-0479">Metal-binding</keyword>
<feature type="signal peptide" evidence="6">
    <location>
        <begin position="1"/>
        <end position="24"/>
    </location>
</feature>
<sequence length="419" mass="46904" precursor="true">MTIRSWFLSAAVTLLACSNVAALAQDAAPADETPVVKLSPYEQDVPWDPWKVGQFSLVDQLGRPVTDETLKGKPWVANFIFTRCAIECPVLMGKAYNNLHQRLKNTDFRIVTITVDPKYDDVARMKKQSDVFSVDPDRWLFVTGLEDKVYELIRKGFKQAAWENVDAQAGMEFAHSLNMIHVDKDGVIVGKYDGRVDSELETLAQVLEGKIETPKKHSPAAVTTEPPSAIGGNGQPVPAWVERLPATNAMLNTLATILLLGGYSAIKARAGSDEERQRFISLHKKLMLTAFATSIAFLASYLTYHFALQHYTGEASRRFMGQGWIRPVYFAILISHVFLAALVPLGALATIFYALRQKWDRHRRVARVTYPIWLYVSITGVVIYLMLYHMPVSTSTTETRPELPAQEVSIVRNMEQVAS</sequence>
<feature type="transmembrane region" description="Helical" evidence="5">
    <location>
        <begin position="367"/>
        <end position="387"/>
    </location>
</feature>
<dbReference type="GO" id="GO:0046872">
    <property type="term" value="F:metal ion binding"/>
    <property type="evidence" value="ECO:0007669"/>
    <property type="project" value="UniProtKB-KW"/>
</dbReference>
<feature type="binding site" evidence="3">
    <location>
        <position position="88"/>
    </location>
    <ligand>
        <name>Cu cation</name>
        <dbReference type="ChEBI" id="CHEBI:23378"/>
    </ligand>
</feature>
<dbReference type="EMBL" id="CP036271">
    <property type="protein sequence ID" value="QDT53592.1"/>
    <property type="molecule type" value="Genomic_DNA"/>
</dbReference>
<evidence type="ECO:0000259" key="7">
    <source>
        <dbReference type="PROSITE" id="PS51352"/>
    </source>
</evidence>
<protein>
    <recommendedName>
        <fullName evidence="7">Thioredoxin domain-containing protein</fullName>
    </recommendedName>
</protein>
<organism evidence="8 9">
    <name type="scientific">Caulifigura coniformis</name>
    <dbReference type="NCBI Taxonomy" id="2527983"/>
    <lineage>
        <taxon>Bacteria</taxon>
        <taxon>Pseudomonadati</taxon>
        <taxon>Planctomycetota</taxon>
        <taxon>Planctomycetia</taxon>
        <taxon>Planctomycetales</taxon>
        <taxon>Planctomycetaceae</taxon>
        <taxon>Caulifigura</taxon>
    </lineage>
</organism>
<dbReference type="InterPro" id="IPR003782">
    <property type="entry name" value="SCO1/SenC"/>
</dbReference>
<dbReference type="PANTHER" id="PTHR37692:SF1">
    <property type="entry name" value="DUF420 DOMAIN-CONTAINING PROTEIN"/>
    <property type="match status" value="1"/>
</dbReference>
<dbReference type="PANTHER" id="PTHR37692">
    <property type="entry name" value="HYPOTHETICAL MEMBRANE SPANNING PROTEIN"/>
    <property type="match status" value="1"/>
</dbReference>
<dbReference type="AlphaFoldDB" id="A0A517SBU6"/>
<feature type="binding site" evidence="3">
    <location>
        <position position="175"/>
    </location>
    <ligand>
        <name>Cu cation</name>
        <dbReference type="ChEBI" id="CHEBI:23378"/>
    </ligand>
</feature>
<dbReference type="Pfam" id="PF02630">
    <property type="entry name" value="SCO1-SenC"/>
    <property type="match status" value="1"/>
</dbReference>
<feature type="transmembrane region" description="Helical" evidence="5">
    <location>
        <begin position="328"/>
        <end position="355"/>
    </location>
</feature>
<evidence type="ECO:0000256" key="1">
    <source>
        <dbReference type="ARBA" id="ARBA00010996"/>
    </source>
</evidence>
<keyword evidence="6" id="KW-0732">Signal</keyword>
<feature type="binding site" evidence="3">
    <location>
        <position position="84"/>
    </location>
    <ligand>
        <name>Cu cation</name>
        <dbReference type="ChEBI" id="CHEBI:23378"/>
    </ligand>
</feature>
<dbReference type="PROSITE" id="PS51257">
    <property type="entry name" value="PROKAR_LIPOPROTEIN"/>
    <property type="match status" value="1"/>
</dbReference>
<keyword evidence="5" id="KW-0812">Transmembrane</keyword>
<evidence type="ECO:0000256" key="4">
    <source>
        <dbReference type="PIRSR" id="PIRSR603782-2"/>
    </source>
</evidence>
<evidence type="ECO:0000313" key="9">
    <source>
        <dbReference type="Proteomes" id="UP000315700"/>
    </source>
</evidence>
<dbReference type="InterPro" id="IPR013766">
    <property type="entry name" value="Thioredoxin_domain"/>
</dbReference>
<comment type="similarity">
    <text evidence="1">Belongs to the SCO1/2 family.</text>
</comment>
<dbReference type="SUPFAM" id="SSF52833">
    <property type="entry name" value="Thioredoxin-like"/>
    <property type="match status" value="1"/>
</dbReference>
<feature type="disulfide bond" description="Redox-active" evidence="4">
    <location>
        <begin position="84"/>
        <end position="88"/>
    </location>
</feature>
<evidence type="ECO:0000256" key="6">
    <source>
        <dbReference type="SAM" id="SignalP"/>
    </source>
</evidence>
<dbReference type="RefSeq" id="WP_197453929.1">
    <property type="nucleotide sequence ID" value="NZ_CP036271.1"/>
</dbReference>
<keyword evidence="9" id="KW-1185">Reference proteome</keyword>
<dbReference type="InterPro" id="IPR007352">
    <property type="entry name" value="DUF420"/>
</dbReference>
<feature type="transmembrane region" description="Helical" evidence="5">
    <location>
        <begin position="286"/>
        <end position="308"/>
    </location>
</feature>
<keyword evidence="4" id="KW-1015">Disulfide bond</keyword>
<dbReference type="Proteomes" id="UP000315700">
    <property type="component" value="Chromosome"/>
</dbReference>
<feature type="transmembrane region" description="Helical" evidence="5">
    <location>
        <begin position="249"/>
        <end position="266"/>
    </location>
</feature>
<dbReference type="InParanoid" id="A0A517SBU6"/>
<name>A0A517SBU6_9PLAN</name>
<feature type="chain" id="PRO_5021790527" description="Thioredoxin domain-containing protein" evidence="6">
    <location>
        <begin position="25"/>
        <end position="419"/>
    </location>
</feature>
<dbReference type="Gene3D" id="3.40.30.10">
    <property type="entry name" value="Glutaredoxin"/>
    <property type="match status" value="1"/>
</dbReference>
<evidence type="ECO:0000313" key="8">
    <source>
        <dbReference type="EMBL" id="QDT53592.1"/>
    </source>
</evidence>
<evidence type="ECO:0000256" key="3">
    <source>
        <dbReference type="PIRSR" id="PIRSR603782-1"/>
    </source>
</evidence>